<dbReference type="GeneID" id="63818234"/>
<dbReference type="RefSeq" id="XP_040765199.1">
    <property type="nucleotide sequence ID" value="XM_040901202.1"/>
</dbReference>
<dbReference type="Proteomes" id="UP000076871">
    <property type="component" value="Unassembled WGS sequence"/>
</dbReference>
<keyword evidence="2" id="KW-1185">Reference proteome</keyword>
<dbReference type="InParanoid" id="A0A165ENZ0"/>
<accession>A0A165ENZ0</accession>
<evidence type="ECO:0000313" key="2">
    <source>
        <dbReference type="Proteomes" id="UP000076871"/>
    </source>
</evidence>
<dbReference type="EMBL" id="KV427619">
    <property type="protein sequence ID" value="KZT07459.1"/>
    <property type="molecule type" value="Genomic_DNA"/>
</dbReference>
<evidence type="ECO:0000313" key="1">
    <source>
        <dbReference type="EMBL" id="KZT07459.1"/>
    </source>
</evidence>
<dbReference type="AlphaFoldDB" id="A0A165ENZ0"/>
<protein>
    <submittedName>
        <fullName evidence="1">Uncharacterized protein</fullName>
    </submittedName>
</protein>
<gene>
    <name evidence="1" type="ORF">LAESUDRAFT_110504</name>
</gene>
<organism evidence="1 2">
    <name type="scientific">Laetiporus sulphureus 93-53</name>
    <dbReference type="NCBI Taxonomy" id="1314785"/>
    <lineage>
        <taxon>Eukaryota</taxon>
        <taxon>Fungi</taxon>
        <taxon>Dikarya</taxon>
        <taxon>Basidiomycota</taxon>
        <taxon>Agaricomycotina</taxon>
        <taxon>Agaricomycetes</taxon>
        <taxon>Polyporales</taxon>
        <taxon>Laetiporus</taxon>
    </lineage>
</organism>
<name>A0A165ENZ0_9APHY</name>
<proteinExistence type="predicted"/>
<reference evidence="1 2" key="1">
    <citation type="journal article" date="2016" name="Mol. Biol. Evol.">
        <title>Comparative Genomics of Early-Diverging Mushroom-Forming Fungi Provides Insights into the Origins of Lignocellulose Decay Capabilities.</title>
        <authorList>
            <person name="Nagy L.G."/>
            <person name="Riley R."/>
            <person name="Tritt A."/>
            <person name="Adam C."/>
            <person name="Daum C."/>
            <person name="Floudas D."/>
            <person name="Sun H."/>
            <person name="Yadav J.S."/>
            <person name="Pangilinan J."/>
            <person name="Larsson K.H."/>
            <person name="Matsuura K."/>
            <person name="Barry K."/>
            <person name="Labutti K."/>
            <person name="Kuo R."/>
            <person name="Ohm R.A."/>
            <person name="Bhattacharya S.S."/>
            <person name="Shirouzu T."/>
            <person name="Yoshinaga Y."/>
            <person name="Martin F.M."/>
            <person name="Grigoriev I.V."/>
            <person name="Hibbett D.S."/>
        </authorList>
    </citation>
    <scope>NUCLEOTIDE SEQUENCE [LARGE SCALE GENOMIC DNA]</scope>
    <source>
        <strain evidence="1 2">93-53</strain>
    </source>
</reference>
<sequence>MAIALGLGCVRRRVHHVSALSVSACFLLYLLKLRRPSCSYLTLLSVSRGHKMGNSILMVCTHLTRGYALPSVNMEKVFNCTYLPRVTRRFRI</sequence>